<protein>
    <recommendedName>
        <fullName evidence="4">F-box domain-containing protein</fullName>
    </recommendedName>
</protein>
<gene>
    <name evidence="2" type="ORF">AAF712_004415</name>
</gene>
<keyword evidence="3" id="KW-1185">Reference proteome</keyword>
<dbReference type="Gene3D" id="3.80.10.10">
    <property type="entry name" value="Ribonuclease Inhibitor"/>
    <property type="match status" value="1"/>
</dbReference>
<keyword evidence="1" id="KW-0175">Coiled coil</keyword>
<dbReference type="SUPFAM" id="SSF52047">
    <property type="entry name" value="RNI-like"/>
    <property type="match status" value="1"/>
</dbReference>
<accession>A0ABR3A4X4</accession>
<name>A0ABR3A4X4_9AGAR</name>
<evidence type="ECO:0000313" key="2">
    <source>
        <dbReference type="EMBL" id="KAL0068698.1"/>
    </source>
</evidence>
<sequence>MNGGLSRGPVSAHTRQAILEYLRGAEKDIESNQNKINKLKAKLLMLESKQTGLKKTTEEYRSFLAPVYKLPADTLLEIFRFCCEENEICGDKNKPPAALTLSSVSSYWRDIVISSAELWSSVSIDFQSWGNIHRWPGIALARELIVLFMERSKSVPLKIKVSLFKQPEQPSLPNNPPFRCQPAMDALEANSHRWQKFEVFYPHLSGPSNRGPLTLPNLQHLTLCLRSPLGFDHPMIWNRFHDLPALASLKLDVDDTERTLHLPWEQLHSLHLDSCYSSSAFSIVSRCTNVQHLTFTNVSDADGFEAYIGERIVLNTLVSMSIRGVKGSEYTALASAEIALVENVTIPSLESLEIINYESPQDPDLYTIGGIDYIAQFIGRSSCSLTSLTLQSIYGITDVDVLMLLCLTPALQHLDLREHKYDTTNRIITRNLSDRLSTRIHPNQASSDGSQQIFLPNLTKLKLCTHFDGLDEQELADALISRWLPDPHCLESVEITLMAKERPVAGPLAALECFKSVGLSFTLEYPSKNTV</sequence>
<evidence type="ECO:0008006" key="4">
    <source>
        <dbReference type="Google" id="ProtNLM"/>
    </source>
</evidence>
<dbReference type="InterPro" id="IPR032675">
    <property type="entry name" value="LRR_dom_sf"/>
</dbReference>
<organism evidence="2 3">
    <name type="scientific">Marasmius tenuissimus</name>
    <dbReference type="NCBI Taxonomy" id="585030"/>
    <lineage>
        <taxon>Eukaryota</taxon>
        <taxon>Fungi</taxon>
        <taxon>Dikarya</taxon>
        <taxon>Basidiomycota</taxon>
        <taxon>Agaricomycotina</taxon>
        <taxon>Agaricomycetes</taxon>
        <taxon>Agaricomycetidae</taxon>
        <taxon>Agaricales</taxon>
        <taxon>Marasmiineae</taxon>
        <taxon>Marasmiaceae</taxon>
        <taxon>Marasmius</taxon>
    </lineage>
</organism>
<dbReference type="Proteomes" id="UP001437256">
    <property type="component" value="Unassembled WGS sequence"/>
</dbReference>
<evidence type="ECO:0000256" key="1">
    <source>
        <dbReference type="SAM" id="Coils"/>
    </source>
</evidence>
<dbReference type="EMBL" id="JBBXMP010000017">
    <property type="protein sequence ID" value="KAL0068698.1"/>
    <property type="molecule type" value="Genomic_DNA"/>
</dbReference>
<evidence type="ECO:0000313" key="3">
    <source>
        <dbReference type="Proteomes" id="UP001437256"/>
    </source>
</evidence>
<reference evidence="2 3" key="1">
    <citation type="submission" date="2024-05" db="EMBL/GenBank/DDBJ databases">
        <title>A draft genome resource for the thread blight pathogen Marasmius tenuissimus strain MS-2.</title>
        <authorList>
            <person name="Yulfo-Soto G.E."/>
            <person name="Baruah I.K."/>
            <person name="Amoako-Attah I."/>
            <person name="Bukari Y."/>
            <person name="Meinhardt L.W."/>
            <person name="Bailey B.A."/>
            <person name="Cohen S.P."/>
        </authorList>
    </citation>
    <scope>NUCLEOTIDE SEQUENCE [LARGE SCALE GENOMIC DNA]</scope>
    <source>
        <strain evidence="2 3">MS-2</strain>
    </source>
</reference>
<feature type="coiled-coil region" evidence="1">
    <location>
        <begin position="22"/>
        <end position="49"/>
    </location>
</feature>
<comment type="caution">
    <text evidence="2">The sequence shown here is derived from an EMBL/GenBank/DDBJ whole genome shotgun (WGS) entry which is preliminary data.</text>
</comment>
<proteinExistence type="predicted"/>